<accession>A0A1N7M6N7</accession>
<feature type="signal peptide" evidence="1">
    <location>
        <begin position="1"/>
        <end position="20"/>
    </location>
</feature>
<sequence length="190" mass="20310">MERFVGAALALSLWASAAAAGPLHVCSLNAWTTDPDPAGLNVRTGPGTQYPIIAVLPPVQRYGRQMTLGTEVSITGAKDGWTRIEAAWFDDYGMGGDDHAPVQQLFSGEGWVSGRLVSLLLNRDRLFAEPSRAAPVVALFDEIGMGADAVEVTRLRDCLGDFVKIEGNYAGQKVAGWADWTCANQVTTCP</sequence>
<evidence type="ECO:0000313" key="3">
    <source>
        <dbReference type="Proteomes" id="UP000186221"/>
    </source>
</evidence>
<dbReference type="STRING" id="453582.SAMN05421580_105151"/>
<proteinExistence type="predicted"/>
<dbReference type="RefSeq" id="WP_108188621.1">
    <property type="nucleotide sequence ID" value="NZ_FTOG01000005.1"/>
</dbReference>
<evidence type="ECO:0000313" key="2">
    <source>
        <dbReference type="EMBL" id="SIS81748.1"/>
    </source>
</evidence>
<protein>
    <recommendedName>
        <fullName evidence="4">SH3 domain-containing protein</fullName>
    </recommendedName>
</protein>
<dbReference type="OrthoDB" id="7433551at2"/>
<name>A0A1N7M6N7_9RHOB</name>
<keyword evidence="1" id="KW-0732">Signal</keyword>
<keyword evidence="3" id="KW-1185">Reference proteome</keyword>
<dbReference type="EMBL" id="FTOG01000005">
    <property type="protein sequence ID" value="SIS81748.1"/>
    <property type="molecule type" value="Genomic_DNA"/>
</dbReference>
<dbReference type="AlphaFoldDB" id="A0A1N7M6N7"/>
<evidence type="ECO:0000256" key="1">
    <source>
        <dbReference type="SAM" id="SignalP"/>
    </source>
</evidence>
<dbReference type="Gene3D" id="2.30.30.40">
    <property type="entry name" value="SH3 Domains"/>
    <property type="match status" value="1"/>
</dbReference>
<reference evidence="3" key="1">
    <citation type="submission" date="2017-01" db="EMBL/GenBank/DDBJ databases">
        <authorList>
            <person name="Varghese N."/>
            <person name="Submissions S."/>
        </authorList>
    </citation>
    <scope>NUCLEOTIDE SEQUENCE [LARGE SCALE GENOMIC DNA]</scope>
    <source>
        <strain evidence="3">DSM 19945</strain>
    </source>
</reference>
<feature type="chain" id="PRO_5012320274" description="SH3 domain-containing protein" evidence="1">
    <location>
        <begin position="21"/>
        <end position="190"/>
    </location>
</feature>
<gene>
    <name evidence="2" type="ORF">SAMN05421580_105151</name>
</gene>
<evidence type="ECO:0008006" key="4">
    <source>
        <dbReference type="Google" id="ProtNLM"/>
    </source>
</evidence>
<dbReference type="Proteomes" id="UP000186221">
    <property type="component" value="Unassembled WGS sequence"/>
</dbReference>
<organism evidence="2 3">
    <name type="scientific">Rhodobacter aestuarii</name>
    <dbReference type="NCBI Taxonomy" id="453582"/>
    <lineage>
        <taxon>Bacteria</taxon>
        <taxon>Pseudomonadati</taxon>
        <taxon>Pseudomonadota</taxon>
        <taxon>Alphaproteobacteria</taxon>
        <taxon>Rhodobacterales</taxon>
        <taxon>Rhodobacter group</taxon>
        <taxon>Rhodobacter</taxon>
    </lineage>
</organism>